<organism evidence="2 3">
    <name type="scientific">Crassostrea virginica</name>
    <name type="common">Eastern oyster</name>
    <dbReference type="NCBI Taxonomy" id="6565"/>
    <lineage>
        <taxon>Eukaryota</taxon>
        <taxon>Metazoa</taxon>
        <taxon>Spiralia</taxon>
        <taxon>Lophotrochozoa</taxon>
        <taxon>Mollusca</taxon>
        <taxon>Bivalvia</taxon>
        <taxon>Autobranchia</taxon>
        <taxon>Pteriomorphia</taxon>
        <taxon>Ostreida</taxon>
        <taxon>Ostreoidea</taxon>
        <taxon>Ostreidae</taxon>
        <taxon>Crassostrea</taxon>
    </lineage>
</organism>
<dbReference type="AlphaFoldDB" id="A0A8B8CWW5"/>
<keyword evidence="2" id="KW-1185">Reference proteome</keyword>
<evidence type="ECO:0000313" key="3">
    <source>
        <dbReference type="RefSeq" id="XP_022320130.1"/>
    </source>
</evidence>
<proteinExistence type="predicted"/>
<dbReference type="GeneID" id="111122606"/>
<gene>
    <name evidence="3" type="primary">LOC111122606</name>
</gene>
<name>A0A8B8CWW5_CRAVI</name>
<evidence type="ECO:0000313" key="2">
    <source>
        <dbReference type="Proteomes" id="UP000694844"/>
    </source>
</evidence>
<feature type="compositionally biased region" description="Basic residues" evidence="1">
    <location>
        <begin position="33"/>
        <end position="46"/>
    </location>
</feature>
<evidence type="ECO:0000256" key="1">
    <source>
        <dbReference type="SAM" id="MobiDB-lite"/>
    </source>
</evidence>
<dbReference type="KEGG" id="cvn:111122606"/>
<feature type="compositionally biased region" description="Polar residues" evidence="1">
    <location>
        <begin position="67"/>
        <end position="91"/>
    </location>
</feature>
<dbReference type="RefSeq" id="XP_022320130.1">
    <property type="nucleotide sequence ID" value="XM_022464422.1"/>
</dbReference>
<feature type="compositionally biased region" description="Pro residues" evidence="1">
    <location>
        <begin position="22"/>
        <end position="31"/>
    </location>
</feature>
<feature type="region of interest" description="Disordered" evidence="1">
    <location>
        <begin position="1"/>
        <end position="91"/>
    </location>
</feature>
<dbReference type="Proteomes" id="UP000694844">
    <property type="component" value="Chromosome 3"/>
</dbReference>
<feature type="compositionally biased region" description="Low complexity" evidence="1">
    <location>
        <begin position="10"/>
        <end position="21"/>
    </location>
</feature>
<reference evidence="3" key="1">
    <citation type="submission" date="2025-08" db="UniProtKB">
        <authorList>
            <consortium name="RefSeq"/>
        </authorList>
    </citation>
    <scope>IDENTIFICATION</scope>
    <source>
        <tissue evidence="3">Whole sample</tissue>
    </source>
</reference>
<accession>A0A8B8CWW5</accession>
<sequence length="120" mass="12771">MQEMESLTEPLSPTRPQSPLSPLSPSPPASPAPKRRKIPKSQKSGKPRATIIAIGSPPDEAHGVHPSVSSQEALATPTIKETPTTSRTPVTNINAQTLGMPSIPSQNFVQHPTPVHFRAC</sequence>
<protein>
    <submittedName>
        <fullName evidence="3">Vegetative cell wall protein gp1-like</fullName>
    </submittedName>
</protein>